<accession>A0A6T2DXK7</accession>
<name>A0A6T2DXK7_9EUGL</name>
<sequence>MRTATPRKHQKKSTRTQFIIASKGGPICPRAMTQSKALDIGCRYFRWDDTFALRANASPGLDALPPSSDPVKQHFNTGEQRHHPEHSIKDRAGLAQSPVP</sequence>
<organism evidence="2">
    <name type="scientific">Eutreptiella gymnastica</name>
    <dbReference type="NCBI Taxonomy" id="73025"/>
    <lineage>
        <taxon>Eukaryota</taxon>
        <taxon>Discoba</taxon>
        <taxon>Euglenozoa</taxon>
        <taxon>Euglenida</taxon>
        <taxon>Spirocuta</taxon>
        <taxon>Euglenophyceae</taxon>
        <taxon>Eutreptiales</taxon>
        <taxon>Eutreptiaceae</taxon>
        <taxon>Eutreptiella</taxon>
    </lineage>
</organism>
<feature type="region of interest" description="Disordered" evidence="1">
    <location>
        <begin position="61"/>
        <end position="100"/>
    </location>
</feature>
<proteinExistence type="predicted"/>
<dbReference type="AlphaFoldDB" id="A0A6T2DXK7"/>
<feature type="compositionally biased region" description="Basic and acidic residues" evidence="1">
    <location>
        <begin position="79"/>
        <end position="92"/>
    </location>
</feature>
<evidence type="ECO:0000256" key="1">
    <source>
        <dbReference type="SAM" id="MobiDB-lite"/>
    </source>
</evidence>
<gene>
    <name evidence="2" type="ORF">EGYM00163_LOCUS34077</name>
</gene>
<reference evidence="2" key="1">
    <citation type="submission" date="2021-01" db="EMBL/GenBank/DDBJ databases">
        <authorList>
            <person name="Corre E."/>
            <person name="Pelletier E."/>
            <person name="Niang G."/>
            <person name="Scheremetjew M."/>
            <person name="Finn R."/>
            <person name="Kale V."/>
            <person name="Holt S."/>
            <person name="Cochrane G."/>
            <person name="Meng A."/>
            <person name="Brown T."/>
            <person name="Cohen L."/>
        </authorList>
    </citation>
    <scope>NUCLEOTIDE SEQUENCE</scope>
    <source>
        <strain evidence="2">CCMP1594</strain>
    </source>
</reference>
<dbReference type="EMBL" id="HBJA01098610">
    <property type="protein sequence ID" value="CAE0822876.1"/>
    <property type="molecule type" value="Transcribed_RNA"/>
</dbReference>
<evidence type="ECO:0000313" key="2">
    <source>
        <dbReference type="EMBL" id="CAE0822876.1"/>
    </source>
</evidence>
<protein>
    <submittedName>
        <fullName evidence="2">Uncharacterized protein</fullName>
    </submittedName>
</protein>